<feature type="compositionally biased region" description="Low complexity" evidence="3">
    <location>
        <begin position="159"/>
        <end position="172"/>
    </location>
</feature>
<evidence type="ECO:0000256" key="3">
    <source>
        <dbReference type="SAM" id="MobiDB-lite"/>
    </source>
</evidence>
<dbReference type="GO" id="GO:0003682">
    <property type="term" value="F:chromatin binding"/>
    <property type="evidence" value="ECO:0007669"/>
    <property type="project" value="TreeGrafter"/>
</dbReference>
<dbReference type="GO" id="GO:0035102">
    <property type="term" value="C:PRC1 complex"/>
    <property type="evidence" value="ECO:0007669"/>
    <property type="project" value="TreeGrafter"/>
</dbReference>
<dbReference type="Gene3D" id="2.40.50.40">
    <property type="match status" value="1"/>
</dbReference>
<dbReference type="VEuPathDB" id="VectorBase:AALF025019"/>
<feature type="compositionally biased region" description="Polar residues" evidence="3">
    <location>
        <begin position="303"/>
        <end position="317"/>
    </location>
</feature>
<dbReference type="PANTHER" id="PTHR46389:SF3">
    <property type="entry name" value="POLYCOMB GROUP PROTEIN PC"/>
    <property type="match status" value="1"/>
</dbReference>
<comment type="subcellular location">
    <subcellularLocation>
        <location evidence="1">Nucleus</location>
    </subcellularLocation>
</comment>
<dbReference type="CDD" id="cd18644">
    <property type="entry name" value="CD_polycomb"/>
    <property type="match status" value="1"/>
</dbReference>
<dbReference type="SMART" id="SM00298">
    <property type="entry name" value="CHROMO"/>
    <property type="match status" value="1"/>
</dbReference>
<feature type="compositionally biased region" description="Low complexity" evidence="3">
    <location>
        <begin position="82"/>
        <end position="101"/>
    </location>
</feature>
<evidence type="ECO:0000313" key="5">
    <source>
        <dbReference type="EMBL" id="JAC11603.1"/>
    </source>
</evidence>
<name>A0A023ER42_AEDAL</name>
<dbReference type="GO" id="GO:0000785">
    <property type="term" value="C:chromatin"/>
    <property type="evidence" value="ECO:0007669"/>
    <property type="project" value="TreeGrafter"/>
</dbReference>
<accession>A0A023ER42</accession>
<evidence type="ECO:0000259" key="4">
    <source>
        <dbReference type="PROSITE" id="PS50013"/>
    </source>
</evidence>
<dbReference type="InterPro" id="IPR052458">
    <property type="entry name" value="PcG_PRC1-like_component"/>
</dbReference>
<dbReference type="InterPro" id="IPR023780">
    <property type="entry name" value="Chromo_domain"/>
</dbReference>
<protein>
    <submittedName>
        <fullName evidence="5">Putative polycomb</fullName>
    </submittedName>
</protein>
<feature type="compositionally biased region" description="Basic and acidic residues" evidence="3">
    <location>
        <begin position="106"/>
        <end position="132"/>
    </location>
</feature>
<dbReference type="AlphaFoldDB" id="A0A023ER42"/>
<dbReference type="InterPro" id="IPR016197">
    <property type="entry name" value="Chromo-like_dom_sf"/>
</dbReference>
<feature type="region of interest" description="Disordered" evidence="3">
    <location>
        <begin position="57"/>
        <end position="317"/>
    </location>
</feature>
<dbReference type="EMBL" id="GAPW01001995">
    <property type="protein sequence ID" value="JAC11603.1"/>
    <property type="molecule type" value="mRNA"/>
</dbReference>
<keyword evidence="2" id="KW-0539">Nucleus</keyword>
<feature type="domain" description="Chromo" evidence="4">
    <location>
        <begin position="9"/>
        <end position="67"/>
    </location>
</feature>
<dbReference type="InterPro" id="IPR023779">
    <property type="entry name" value="Chromodomain_CS"/>
</dbReference>
<dbReference type="GO" id="GO:0000122">
    <property type="term" value="P:negative regulation of transcription by RNA polymerase II"/>
    <property type="evidence" value="ECO:0007669"/>
    <property type="project" value="TreeGrafter"/>
</dbReference>
<organism evidence="5">
    <name type="scientific">Aedes albopictus</name>
    <name type="common">Asian tiger mosquito</name>
    <name type="synonym">Stegomyia albopicta</name>
    <dbReference type="NCBI Taxonomy" id="7160"/>
    <lineage>
        <taxon>Eukaryota</taxon>
        <taxon>Metazoa</taxon>
        <taxon>Ecdysozoa</taxon>
        <taxon>Arthropoda</taxon>
        <taxon>Hexapoda</taxon>
        <taxon>Insecta</taxon>
        <taxon>Pterygota</taxon>
        <taxon>Neoptera</taxon>
        <taxon>Endopterygota</taxon>
        <taxon>Diptera</taxon>
        <taxon>Nematocera</taxon>
        <taxon>Culicoidea</taxon>
        <taxon>Culicidae</taxon>
        <taxon>Culicinae</taxon>
        <taxon>Aedini</taxon>
        <taxon>Aedes</taxon>
        <taxon>Stegomyia</taxon>
    </lineage>
</organism>
<feature type="compositionally biased region" description="Polar residues" evidence="3">
    <location>
        <begin position="139"/>
        <end position="151"/>
    </location>
</feature>
<dbReference type="PANTHER" id="PTHR46389">
    <property type="entry name" value="POLYCOMB GROUP PROTEIN PC"/>
    <property type="match status" value="1"/>
</dbReference>
<dbReference type="PROSITE" id="PS50013">
    <property type="entry name" value="CHROMO_2"/>
    <property type="match status" value="1"/>
</dbReference>
<evidence type="ECO:0000256" key="1">
    <source>
        <dbReference type="ARBA" id="ARBA00004123"/>
    </source>
</evidence>
<dbReference type="Pfam" id="PF00385">
    <property type="entry name" value="Chromo"/>
    <property type="match status" value="1"/>
</dbReference>
<dbReference type="VEuPathDB" id="VectorBase:AALC636_036872"/>
<reference evidence="5" key="1">
    <citation type="journal article" date="2014" name="PLoS Negl. Trop. Dis.">
        <title>Identification and characterization of seminal fluid proteins in the Asian tiger mosquito, Aedes albopictus.</title>
        <authorList>
            <person name="Boes K.E."/>
            <person name="Ribeiro J.M."/>
            <person name="Wong A."/>
            <person name="Harrington L.C."/>
            <person name="Wolfner M.F."/>
            <person name="Sirot L.K."/>
        </authorList>
    </citation>
    <scope>NUCLEOTIDE SEQUENCE</scope>
    <source>
        <tissue evidence="5">Reproductive organs</tissue>
    </source>
</reference>
<dbReference type="SUPFAM" id="SSF54160">
    <property type="entry name" value="Chromo domain-like"/>
    <property type="match status" value="1"/>
</dbReference>
<dbReference type="VEuPathDB" id="VectorBase:AALFPA_080840"/>
<evidence type="ECO:0000256" key="2">
    <source>
        <dbReference type="ARBA" id="ARBA00023242"/>
    </source>
</evidence>
<dbReference type="Pfam" id="PF17218">
    <property type="entry name" value="CBX7_C"/>
    <property type="match status" value="1"/>
</dbReference>
<sequence>MEIPDDRVYAAERIMKKRVRTGKVEYLVKWKGWSTRHNTWEPEENILDERLIDIFERSLRGSSTPKRKKKPVIEDSDEDDVPVPTAAPVPTTSTTPVVVTPEPAPEPEKPLKETIKKEKEEKHSKKEKESAESSKLSPTASKSMSISNVHLSTPKDKPTGSTESTAAASAGGKYPSPGLKISISGQNNDNDTASNSSDDQPLSHKDLAGTKRKAEVLSKEGKVGVTIKTSPDESPAAKNQRLEAPSMVTPVCSGPKSEIKPAAPLSPDTPASRPESNIPLVDKSAAAGVANNVPPEEKAPKKPTSNDFPPVSNNNTINQHQHLTLSPRAAPPHLWLPRSQPTNQVFITDVTVNLETVTIRECKTERGFFKARDLKSDIVN</sequence>
<dbReference type="PROSITE" id="PS00598">
    <property type="entry name" value="CHROMO_1"/>
    <property type="match status" value="1"/>
</dbReference>
<feature type="compositionally biased region" description="Low complexity" evidence="3">
    <location>
        <begin position="187"/>
        <end position="199"/>
    </location>
</feature>
<dbReference type="InterPro" id="IPR017984">
    <property type="entry name" value="Chromo_dom_subgr"/>
</dbReference>
<proteinExistence type="evidence at transcript level"/>
<dbReference type="InterPro" id="IPR000953">
    <property type="entry name" value="Chromo/chromo_shadow_dom"/>
</dbReference>
<feature type="compositionally biased region" description="Basic and acidic residues" evidence="3">
    <location>
        <begin position="201"/>
        <end position="222"/>
    </location>
</feature>
<dbReference type="PRINTS" id="PR00504">
    <property type="entry name" value="CHROMODOMAIN"/>
</dbReference>
<dbReference type="InterPro" id="IPR033773">
    <property type="entry name" value="CBX7_C"/>
</dbReference>